<evidence type="ECO:0000256" key="5">
    <source>
        <dbReference type="ARBA" id="ARBA00023136"/>
    </source>
</evidence>
<comment type="caution">
    <text evidence="7">The sequence shown here is derived from an EMBL/GenBank/DDBJ whole genome shotgun (WGS) entry which is preliminary data.</text>
</comment>
<keyword evidence="8" id="KW-1185">Reference proteome</keyword>
<dbReference type="Pfam" id="PF01810">
    <property type="entry name" value="LysE"/>
    <property type="match status" value="1"/>
</dbReference>
<feature type="transmembrane region" description="Helical" evidence="6">
    <location>
        <begin position="63"/>
        <end position="86"/>
    </location>
</feature>
<evidence type="ECO:0000256" key="4">
    <source>
        <dbReference type="ARBA" id="ARBA00022989"/>
    </source>
</evidence>
<accession>A0ABT5IVE5</accession>
<evidence type="ECO:0000256" key="6">
    <source>
        <dbReference type="SAM" id="Phobius"/>
    </source>
</evidence>
<keyword evidence="3 6" id="KW-0812">Transmembrane</keyword>
<keyword evidence="2" id="KW-1003">Cell membrane</keyword>
<feature type="transmembrane region" description="Helical" evidence="6">
    <location>
        <begin position="145"/>
        <end position="165"/>
    </location>
</feature>
<feature type="transmembrane region" description="Helical" evidence="6">
    <location>
        <begin position="6"/>
        <end position="26"/>
    </location>
</feature>
<evidence type="ECO:0000256" key="2">
    <source>
        <dbReference type="ARBA" id="ARBA00022475"/>
    </source>
</evidence>
<keyword evidence="4 6" id="KW-1133">Transmembrane helix</keyword>
<feature type="transmembrane region" description="Helical" evidence="6">
    <location>
        <begin position="185"/>
        <end position="202"/>
    </location>
</feature>
<dbReference type="InterPro" id="IPR001123">
    <property type="entry name" value="LeuE-type"/>
</dbReference>
<proteinExistence type="predicted"/>
<gene>
    <name evidence="7" type="ORF">PQU95_04560</name>
</gene>
<evidence type="ECO:0000313" key="8">
    <source>
        <dbReference type="Proteomes" id="UP001219956"/>
    </source>
</evidence>
<feature type="transmembrane region" description="Helical" evidence="6">
    <location>
        <begin position="107"/>
        <end position="133"/>
    </location>
</feature>
<evidence type="ECO:0000256" key="1">
    <source>
        <dbReference type="ARBA" id="ARBA00004651"/>
    </source>
</evidence>
<sequence length="204" mass="20366">MSLFLEAAAIGLAIAAPVGPIGLLCIERTLRRGPATGFVTGLGAASADGLYASAGAAGMGTLLYTLSTIATPLALAGSALLLYMGVGTLRRAAANHAARASEGGGLLAAYLSALGLTLSNPMTILSFIAVFASLAGGQHATPADAALMVAGVFTGSALWWLLLAYGGGRLLARLGPAGQRRINQLCGVLLIGFAVLMAWRTLAG</sequence>
<organism evidence="7 8">
    <name type="scientific">Vogesella aquatica</name>
    <dbReference type="NCBI Taxonomy" id="2984206"/>
    <lineage>
        <taxon>Bacteria</taxon>
        <taxon>Pseudomonadati</taxon>
        <taxon>Pseudomonadota</taxon>
        <taxon>Betaproteobacteria</taxon>
        <taxon>Neisseriales</taxon>
        <taxon>Chromobacteriaceae</taxon>
        <taxon>Vogesella</taxon>
    </lineage>
</organism>
<feature type="transmembrane region" description="Helical" evidence="6">
    <location>
        <begin position="38"/>
        <end position="57"/>
    </location>
</feature>
<protein>
    <submittedName>
        <fullName evidence="7">LysE family transporter</fullName>
    </submittedName>
</protein>
<dbReference type="EMBL" id="JAQQLF010000005">
    <property type="protein sequence ID" value="MDC7716488.1"/>
    <property type="molecule type" value="Genomic_DNA"/>
</dbReference>
<dbReference type="PANTHER" id="PTHR30086">
    <property type="entry name" value="ARGININE EXPORTER PROTEIN ARGO"/>
    <property type="match status" value="1"/>
</dbReference>
<comment type="subcellular location">
    <subcellularLocation>
        <location evidence="1">Cell membrane</location>
        <topology evidence="1">Multi-pass membrane protein</topology>
    </subcellularLocation>
</comment>
<dbReference type="RefSeq" id="WP_272750897.1">
    <property type="nucleotide sequence ID" value="NZ_JAQQLF010000005.1"/>
</dbReference>
<evidence type="ECO:0000256" key="3">
    <source>
        <dbReference type="ARBA" id="ARBA00022692"/>
    </source>
</evidence>
<keyword evidence="5 6" id="KW-0472">Membrane</keyword>
<dbReference type="PANTHER" id="PTHR30086:SF20">
    <property type="entry name" value="ARGININE EXPORTER PROTEIN ARGO-RELATED"/>
    <property type="match status" value="1"/>
</dbReference>
<evidence type="ECO:0000313" key="7">
    <source>
        <dbReference type="EMBL" id="MDC7716488.1"/>
    </source>
</evidence>
<dbReference type="Proteomes" id="UP001219956">
    <property type="component" value="Unassembled WGS sequence"/>
</dbReference>
<reference evidence="7 8" key="1">
    <citation type="submission" date="2023-01" db="EMBL/GenBank/DDBJ databases">
        <title>Novel species of the genus Vogesella isolated from rivers.</title>
        <authorList>
            <person name="Lu H."/>
        </authorList>
    </citation>
    <scope>NUCLEOTIDE SEQUENCE [LARGE SCALE GENOMIC DNA]</scope>
    <source>
        <strain evidence="7 8">DC21W</strain>
    </source>
</reference>
<name>A0ABT5IVE5_9NEIS</name>